<reference evidence="2 3" key="1">
    <citation type="submission" date="2020-05" db="EMBL/GenBank/DDBJ databases">
        <title>Parvularcula mediterraneae sp. nov., isolated from polypropylene straw from shallow seawater of the seashore of Laganas in Zakynthos island, Greece.</title>
        <authorList>
            <person name="Szabo I."/>
            <person name="Al-Omari J."/>
            <person name="Rado J."/>
            <person name="Szerdahelyi G.S."/>
        </authorList>
    </citation>
    <scope>NUCLEOTIDE SEQUENCE [LARGE SCALE GENOMIC DNA]</scope>
    <source>
        <strain evidence="2 3">ZS-1/3</strain>
    </source>
</reference>
<proteinExistence type="predicted"/>
<dbReference type="EMBL" id="JABFCX010000002">
    <property type="protein sequence ID" value="NNU15213.1"/>
    <property type="molecule type" value="Genomic_DNA"/>
</dbReference>
<evidence type="ECO:0000259" key="1">
    <source>
        <dbReference type="Pfam" id="PF04273"/>
    </source>
</evidence>
<dbReference type="Proteomes" id="UP000536835">
    <property type="component" value="Unassembled WGS sequence"/>
</dbReference>
<evidence type="ECO:0000313" key="3">
    <source>
        <dbReference type="Proteomes" id="UP000536835"/>
    </source>
</evidence>
<sequence length="142" mass="14894">MDRPLNGRITVAGQISPDQLPAIKASGHNVLVDSRPDQEVGDDLQSERMRIAAEAAGLTFHYIPMTPGQMPEPSAVADFLAALQGGKVFAYCGGGPRAIVLASFAAAQEGKPIEEILDDARSAGIDLSPARQQLIERGASEG</sequence>
<organism evidence="2 3">
    <name type="scientific">Parvularcula mediterranea</name>
    <dbReference type="NCBI Taxonomy" id="2732508"/>
    <lineage>
        <taxon>Bacteria</taxon>
        <taxon>Pseudomonadati</taxon>
        <taxon>Pseudomonadota</taxon>
        <taxon>Alphaproteobacteria</taxon>
        <taxon>Parvularculales</taxon>
        <taxon>Parvularculaceae</taxon>
        <taxon>Parvularcula</taxon>
    </lineage>
</organism>
<dbReference type="Gene3D" id="3.90.190.10">
    <property type="entry name" value="Protein tyrosine phosphatase superfamily"/>
    <property type="match status" value="1"/>
</dbReference>
<gene>
    <name evidence="2" type="ORF">HK107_02600</name>
</gene>
<feature type="domain" description="Beta-lactamase hydrolase-like protein phosphatase-like" evidence="1">
    <location>
        <begin position="7"/>
        <end position="107"/>
    </location>
</feature>
<dbReference type="Pfam" id="PF04273">
    <property type="entry name" value="BLH_phosphatase"/>
    <property type="match status" value="1"/>
</dbReference>
<comment type="caution">
    <text evidence="2">The sequence shown here is derived from an EMBL/GenBank/DDBJ whole genome shotgun (WGS) entry which is preliminary data.</text>
</comment>
<evidence type="ECO:0000313" key="2">
    <source>
        <dbReference type="EMBL" id="NNU15213.1"/>
    </source>
</evidence>
<dbReference type="InterPro" id="IPR036873">
    <property type="entry name" value="Rhodanese-like_dom_sf"/>
</dbReference>
<dbReference type="InterPro" id="IPR029021">
    <property type="entry name" value="Prot-tyrosine_phosphatase-like"/>
</dbReference>
<accession>A0A7Y3RJI1</accession>
<dbReference type="RefSeq" id="WP_173196518.1">
    <property type="nucleotide sequence ID" value="NZ_JABFCX010000002.1"/>
</dbReference>
<dbReference type="SUPFAM" id="SSF52821">
    <property type="entry name" value="Rhodanese/Cell cycle control phosphatase"/>
    <property type="match status" value="1"/>
</dbReference>
<name>A0A7Y3RJI1_9PROT</name>
<keyword evidence="3" id="KW-1185">Reference proteome</keyword>
<protein>
    <submittedName>
        <fullName evidence="2">TIGR01244 family phosphatase</fullName>
    </submittedName>
</protein>
<dbReference type="InterPro" id="IPR005939">
    <property type="entry name" value="BLH_phosphatase-like"/>
</dbReference>
<dbReference type="GO" id="GO:0016787">
    <property type="term" value="F:hydrolase activity"/>
    <property type="evidence" value="ECO:0007669"/>
    <property type="project" value="InterPro"/>
</dbReference>
<dbReference type="AlphaFoldDB" id="A0A7Y3RJI1"/>